<feature type="active site" description="Proton donor/acceptor" evidence="5">
    <location>
        <position position="159"/>
    </location>
</feature>
<keyword evidence="10" id="KW-1185">Reference proteome</keyword>
<dbReference type="AlphaFoldDB" id="A0A1W1VNS7"/>
<gene>
    <name evidence="9" type="ORF">SAMN00790413_02656</name>
</gene>
<keyword evidence="6" id="KW-0464">Manganese</keyword>
<evidence type="ECO:0000256" key="2">
    <source>
        <dbReference type="ARBA" id="ARBA00022723"/>
    </source>
</evidence>
<feature type="binding site" evidence="6">
    <location>
        <position position="49"/>
    </location>
    <ligand>
        <name>Mg(2+)</name>
        <dbReference type="ChEBI" id="CHEBI:18420"/>
        <label>1</label>
    </ligand>
</feature>
<feature type="active site" description="Proton acceptor" evidence="5">
    <location>
        <position position="253"/>
    </location>
</feature>
<feature type="domain" description="Endonuclease/exonuclease/phosphatase" evidence="8">
    <location>
        <begin position="19"/>
        <end position="253"/>
    </location>
</feature>
<dbReference type="GO" id="GO:0046872">
    <property type="term" value="F:metal ion binding"/>
    <property type="evidence" value="ECO:0007669"/>
    <property type="project" value="UniProtKB-KW"/>
</dbReference>
<accession>A0A1W1VNS7</accession>
<dbReference type="GO" id="GO:0006281">
    <property type="term" value="P:DNA repair"/>
    <property type="evidence" value="ECO:0007669"/>
    <property type="project" value="InterPro"/>
</dbReference>
<evidence type="ECO:0000256" key="4">
    <source>
        <dbReference type="ARBA" id="ARBA00022842"/>
    </source>
</evidence>
<dbReference type="PROSITE" id="PS51435">
    <property type="entry name" value="AP_NUCLEASE_F1_4"/>
    <property type="match status" value="1"/>
</dbReference>
<organism evidence="9 10">
    <name type="scientific">Deinococcus hopiensis KR-140</name>
    <dbReference type="NCBI Taxonomy" id="695939"/>
    <lineage>
        <taxon>Bacteria</taxon>
        <taxon>Thermotogati</taxon>
        <taxon>Deinococcota</taxon>
        <taxon>Deinococci</taxon>
        <taxon>Deinococcales</taxon>
        <taxon>Deinococcaceae</taxon>
        <taxon>Deinococcus</taxon>
    </lineage>
</organism>
<dbReference type="Gene3D" id="3.60.10.10">
    <property type="entry name" value="Endonuclease/exonuclease/phosphatase"/>
    <property type="match status" value="1"/>
</dbReference>
<dbReference type="NCBIfam" id="TIGR00633">
    <property type="entry name" value="xth"/>
    <property type="match status" value="1"/>
</dbReference>
<dbReference type="RefSeq" id="WP_084049873.1">
    <property type="nucleotide sequence ID" value="NZ_FWWU01000009.1"/>
</dbReference>
<dbReference type="SUPFAM" id="SSF56219">
    <property type="entry name" value="DNase I-like"/>
    <property type="match status" value="1"/>
</dbReference>
<feature type="site" description="Transition state stabilizer" evidence="7">
    <location>
        <position position="161"/>
    </location>
</feature>
<dbReference type="Pfam" id="PF03372">
    <property type="entry name" value="Exo_endo_phos"/>
    <property type="match status" value="1"/>
</dbReference>
<dbReference type="PANTHER" id="PTHR43250">
    <property type="entry name" value="EXODEOXYRIBONUCLEASE III"/>
    <property type="match status" value="1"/>
</dbReference>
<keyword evidence="2 6" id="KW-0479">Metal-binding</keyword>
<keyword evidence="4 6" id="KW-0460">Magnesium</keyword>
<evidence type="ECO:0000256" key="3">
    <source>
        <dbReference type="ARBA" id="ARBA00022801"/>
    </source>
</evidence>
<evidence type="ECO:0000256" key="7">
    <source>
        <dbReference type="PIRSR" id="PIRSR604808-3"/>
    </source>
</evidence>
<sequence length="275" mass="30609">MLPPVPDLTSPTRTLRVTTLNLNGLRSALRKGLENWLERHRPDVLLLQEIRAGPMPEALAGLGYAGAWFPAKKPGYSGVAVLSLHPLEDVRVGMDHAEMDDEGRILSAVVDGVRFASVYLPSGSNAAGRQDFKNRVLGDYQAWVTGTLAGGMPLVIGGDYNIAHQEVDLKNWRANQRNSGFLPHERAWMTAHLEAGLTDTHRAWLGERSEYTWWSNRGNAYQGDVGWRLDYLLAAGVSMRELWVDREARLSDHAPLTGTVDLGRLFEEEERPQGF</sequence>
<evidence type="ECO:0000256" key="1">
    <source>
        <dbReference type="ARBA" id="ARBA00007092"/>
    </source>
</evidence>
<dbReference type="Proteomes" id="UP000192582">
    <property type="component" value="Unassembled WGS sequence"/>
</dbReference>
<dbReference type="PANTHER" id="PTHR43250:SF2">
    <property type="entry name" value="EXODEOXYRIBONUCLEASE III"/>
    <property type="match status" value="1"/>
</dbReference>
<keyword evidence="3" id="KW-0378">Hydrolase</keyword>
<protein>
    <submittedName>
        <fullName evidence="9">Exodeoxyribonuclease-3</fullName>
    </submittedName>
</protein>
<evidence type="ECO:0000256" key="5">
    <source>
        <dbReference type="PIRSR" id="PIRSR604808-1"/>
    </source>
</evidence>
<feature type="site" description="Important for catalytic activity" evidence="7">
    <location>
        <position position="230"/>
    </location>
</feature>
<feature type="binding site" evidence="6">
    <location>
        <position position="161"/>
    </location>
    <ligand>
        <name>Mg(2+)</name>
        <dbReference type="ChEBI" id="CHEBI:18420"/>
        <label>1</label>
    </ligand>
</feature>
<feature type="site" description="Interaction with DNA substrate" evidence="7">
    <location>
        <position position="253"/>
    </location>
</feature>
<evidence type="ECO:0000313" key="10">
    <source>
        <dbReference type="Proteomes" id="UP000192582"/>
    </source>
</evidence>
<feature type="binding site" evidence="6">
    <location>
        <position position="159"/>
    </location>
    <ligand>
        <name>Mg(2+)</name>
        <dbReference type="ChEBI" id="CHEBI:18420"/>
        <label>1</label>
    </ligand>
</feature>
<dbReference type="EMBL" id="FWWU01000009">
    <property type="protein sequence ID" value="SMB95022.1"/>
    <property type="molecule type" value="Genomic_DNA"/>
</dbReference>
<dbReference type="GO" id="GO:0008311">
    <property type="term" value="F:double-stranded DNA 3'-5' DNA exonuclease activity"/>
    <property type="evidence" value="ECO:0007669"/>
    <property type="project" value="InterPro"/>
</dbReference>
<reference evidence="9 10" key="1">
    <citation type="submission" date="2017-04" db="EMBL/GenBank/DDBJ databases">
        <authorList>
            <person name="Afonso C.L."/>
            <person name="Miller P.J."/>
            <person name="Scott M.A."/>
            <person name="Spackman E."/>
            <person name="Goraichik I."/>
            <person name="Dimitrov K.M."/>
            <person name="Suarez D.L."/>
            <person name="Swayne D.E."/>
        </authorList>
    </citation>
    <scope>NUCLEOTIDE SEQUENCE [LARGE SCALE GENOMIC DNA]</scope>
    <source>
        <strain evidence="9 10">KR-140</strain>
    </source>
</reference>
<feature type="binding site" evidence="6">
    <location>
        <position position="21"/>
    </location>
    <ligand>
        <name>Mg(2+)</name>
        <dbReference type="ChEBI" id="CHEBI:18420"/>
        <label>1</label>
    </ligand>
</feature>
<feature type="binding site" evidence="6">
    <location>
        <position position="253"/>
    </location>
    <ligand>
        <name>Mg(2+)</name>
        <dbReference type="ChEBI" id="CHEBI:18420"/>
        <label>1</label>
    </ligand>
</feature>
<dbReference type="InterPro" id="IPR004808">
    <property type="entry name" value="AP_endonuc_1"/>
</dbReference>
<comment type="similarity">
    <text evidence="1">Belongs to the DNA repair enzymes AP/ExoA family.</text>
</comment>
<evidence type="ECO:0000259" key="8">
    <source>
        <dbReference type="Pfam" id="PF03372"/>
    </source>
</evidence>
<dbReference type="OrthoDB" id="9803914at2"/>
<dbReference type="STRING" id="695939.SAMN00790413_02656"/>
<comment type="cofactor">
    <cofactor evidence="6">
        <name>Mg(2+)</name>
        <dbReference type="ChEBI" id="CHEBI:18420"/>
    </cofactor>
    <cofactor evidence="6">
        <name>Mn(2+)</name>
        <dbReference type="ChEBI" id="CHEBI:29035"/>
    </cofactor>
    <text evidence="6">Probably binds two magnesium or manganese ions per subunit.</text>
</comment>
<feature type="active site" evidence="5">
    <location>
        <position position="119"/>
    </location>
</feature>
<evidence type="ECO:0000256" key="6">
    <source>
        <dbReference type="PIRSR" id="PIRSR604808-2"/>
    </source>
</evidence>
<proteinExistence type="inferred from homology"/>
<name>A0A1W1VNS7_9DEIO</name>
<dbReference type="InterPro" id="IPR036691">
    <property type="entry name" value="Endo/exonu/phosph_ase_sf"/>
</dbReference>
<dbReference type="InterPro" id="IPR037493">
    <property type="entry name" value="ExoIII-like"/>
</dbReference>
<evidence type="ECO:0000313" key="9">
    <source>
        <dbReference type="EMBL" id="SMB95022.1"/>
    </source>
</evidence>
<dbReference type="InterPro" id="IPR005135">
    <property type="entry name" value="Endo/exonuclease/phosphatase"/>
</dbReference>
<feature type="binding site" evidence="6">
    <location>
        <position position="252"/>
    </location>
    <ligand>
        <name>Mg(2+)</name>
        <dbReference type="ChEBI" id="CHEBI:18420"/>
        <label>1</label>
    </ligand>
</feature>